<comment type="catalytic activity">
    <reaction evidence="9">
        <text>3 propionate 3-nitronate + 3 O2 + H2O = 3 3-oxopropanoate + 2 nitrate + nitrite + H2O2 + 3 H(+)</text>
        <dbReference type="Rhea" id="RHEA:57332"/>
        <dbReference type="ChEBI" id="CHEBI:15377"/>
        <dbReference type="ChEBI" id="CHEBI:15378"/>
        <dbReference type="ChEBI" id="CHEBI:15379"/>
        <dbReference type="ChEBI" id="CHEBI:16240"/>
        <dbReference type="ChEBI" id="CHEBI:16301"/>
        <dbReference type="ChEBI" id="CHEBI:17632"/>
        <dbReference type="ChEBI" id="CHEBI:33190"/>
        <dbReference type="ChEBI" id="CHEBI:136067"/>
    </reaction>
</comment>
<sequence length="392" mass="40904">MRPCGRVGPCRRASRASTARPAEHFSCRRQRGRRQERPLALHRVRDRAWRGARPPYWRVFTFRELPLPIVQAPMAGGPSTPELVAAVGAAGGFGFLAAGYLSATQLAADIARTRTLTDAPFGVNLFVPQASVAKIAELQAYRLELLPEAARYGVELPELVLEASEADGVDNDDWDAKLSVLEASGPAVASFTFGLPPIAVVERLHTAGIVVVATVTSVAEAVQAVNVGVDVLCAQGPGAGGHRGTFDPAATLATQPLERLLDSLVALTELPIIAAGGIASSADVHRVLSHGAVAAQAGTAFLQAPEAGTKPAHRAALGSAEFVDTAVTRAFSGRAARGLVNRFLQAHATAPLGYPEVNRLTGPLRAAAAAAGDPHGMALWAGTGHRLVRARP</sequence>
<dbReference type="GO" id="GO:0016627">
    <property type="term" value="F:oxidoreductase activity, acting on the CH-CH group of donors"/>
    <property type="evidence" value="ECO:0007669"/>
    <property type="project" value="InterPro"/>
</dbReference>
<accession>A0A3A5MII1</accession>
<keyword evidence="6" id="KW-0560">Oxidoreductase</keyword>
<evidence type="ECO:0000313" key="11">
    <source>
        <dbReference type="EMBL" id="RJT88681.1"/>
    </source>
</evidence>
<reference evidence="11 12" key="1">
    <citation type="submission" date="2018-09" db="EMBL/GenBank/DDBJ databases">
        <title>Novel species of Cryobacterium.</title>
        <authorList>
            <person name="Liu Q."/>
            <person name="Xin Y.-H."/>
        </authorList>
    </citation>
    <scope>NUCLEOTIDE SEQUENCE [LARGE SCALE GENOMIC DNA]</scope>
    <source>
        <strain evidence="11 12">Hh39</strain>
    </source>
</reference>
<feature type="region of interest" description="Disordered" evidence="10">
    <location>
        <begin position="1"/>
        <end position="32"/>
    </location>
</feature>
<name>A0A3A5MII1_9MICO</name>
<comment type="similarity">
    <text evidence="2">Belongs to the nitronate monooxygenase family. NMO class I subfamily.</text>
</comment>
<keyword evidence="3" id="KW-0216">Detoxification</keyword>
<dbReference type="PANTHER" id="PTHR42747:SF3">
    <property type="entry name" value="NITRONATE MONOOXYGENASE-RELATED"/>
    <property type="match status" value="1"/>
</dbReference>
<dbReference type="GO" id="GO:0006207">
    <property type="term" value="P:'de novo' pyrimidine nucleobase biosynthetic process"/>
    <property type="evidence" value="ECO:0007669"/>
    <property type="project" value="InterPro"/>
</dbReference>
<dbReference type="AlphaFoldDB" id="A0A3A5MII1"/>
<dbReference type="Proteomes" id="UP000272015">
    <property type="component" value="Unassembled WGS sequence"/>
</dbReference>
<dbReference type="GO" id="GO:0018580">
    <property type="term" value="F:nitronate monooxygenase activity"/>
    <property type="evidence" value="ECO:0007669"/>
    <property type="project" value="InterPro"/>
</dbReference>
<evidence type="ECO:0000256" key="7">
    <source>
        <dbReference type="ARBA" id="ARBA00023033"/>
    </source>
</evidence>
<dbReference type="GO" id="GO:0009636">
    <property type="term" value="P:response to toxic substance"/>
    <property type="evidence" value="ECO:0007669"/>
    <property type="project" value="UniProtKB-KW"/>
</dbReference>
<dbReference type="PANTHER" id="PTHR42747">
    <property type="entry name" value="NITRONATE MONOOXYGENASE-RELATED"/>
    <property type="match status" value="1"/>
</dbReference>
<dbReference type="Gene3D" id="3.20.20.70">
    <property type="entry name" value="Aldolase class I"/>
    <property type="match status" value="1"/>
</dbReference>
<evidence type="ECO:0000256" key="9">
    <source>
        <dbReference type="ARBA" id="ARBA00049401"/>
    </source>
</evidence>
<evidence type="ECO:0000256" key="8">
    <source>
        <dbReference type="ARBA" id="ARBA00031155"/>
    </source>
</evidence>
<protein>
    <recommendedName>
        <fullName evidence="8">Propionate 3-nitronate monooxygenase</fullName>
    </recommendedName>
</protein>
<comment type="cofactor">
    <cofactor evidence="1">
        <name>FMN</name>
        <dbReference type="ChEBI" id="CHEBI:58210"/>
    </cofactor>
</comment>
<evidence type="ECO:0000313" key="12">
    <source>
        <dbReference type="Proteomes" id="UP000272015"/>
    </source>
</evidence>
<keyword evidence="4" id="KW-0285">Flavoprotein</keyword>
<dbReference type="OrthoDB" id="9778912at2"/>
<dbReference type="InterPro" id="IPR001295">
    <property type="entry name" value="Dihydroorotate_DH_CS"/>
</dbReference>
<dbReference type="SUPFAM" id="SSF51412">
    <property type="entry name" value="Inosine monophosphate dehydrogenase (IMPDH)"/>
    <property type="match status" value="1"/>
</dbReference>
<evidence type="ECO:0000256" key="2">
    <source>
        <dbReference type="ARBA" id="ARBA00009881"/>
    </source>
</evidence>
<dbReference type="PROSITE" id="PS00912">
    <property type="entry name" value="DHODEHASE_2"/>
    <property type="match status" value="1"/>
</dbReference>
<evidence type="ECO:0000256" key="5">
    <source>
        <dbReference type="ARBA" id="ARBA00022643"/>
    </source>
</evidence>
<dbReference type="InterPro" id="IPR004136">
    <property type="entry name" value="NMO"/>
</dbReference>
<organism evidence="11 12">
    <name type="scientific">Cryobacterium melibiosiphilum</name>
    <dbReference type="NCBI Taxonomy" id="995039"/>
    <lineage>
        <taxon>Bacteria</taxon>
        <taxon>Bacillati</taxon>
        <taxon>Actinomycetota</taxon>
        <taxon>Actinomycetes</taxon>
        <taxon>Micrococcales</taxon>
        <taxon>Microbacteriaceae</taxon>
        <taxon>Cryobacterium</taxon>
    </lineage>
</organism>
<evidence type="ECO:0000256" key="1">
    <source>
        <dbReference type="ARBA" id="ARBA00001917"/>
    </source>
</evidence>
<gene>
    <name evidence="11" type="ORF">D6T64_09575</name>
</gene>
<dbReference type="EMBL" id="QZVS01000081">
    <property type="protein sequence ID" value="RJT88681.1"/>
    <property type="molecule type" value="Genomic_DNA"/>
</dbReference>
<keyword evidence="12" id="KW-1185">Reference proteome</keyword>
<evidence type="ECO:0000256" key="10">
    <source>
        <dbReference type="SAM" id="MobiDB-lite"/>
    </source>
</evidence>
<evidence type="ECO:0000256" key="3">
    <source>
        <dbReference type="ARBA" id="ARBA00022575"/>
    </source>
</evidence>
<keyword evidence="5" id="KW-0288">FMN</keyword>
<dbReference type="Pfam" id="PF03060">
    <property type="entry name" value="NMO"/>
    <property type="match status" value="1"/>
</dbReference>
<dbReference type="CDD" id="cd04730">
    <property type="entry name" value="NPD_like"/>
    <property type="match status" value="1"/>
</dbReference>
<evidence type="ECO:0000256" key="4">
    <source>
        <dbReference type="ARBA" id="ARBA00022630"/>
    </source>
</evidence>
<feature type="non-terminal residue" evidence="11">
    <location>
        <position position="392"/>
    </location>
</feature>
<dbReference type="InterPro" id="IPR013785">
    <property type="entry name" value="Aldolase_TIM"/>
</dbReference>
<proteinExistence type="inferred from homology"/>
<evidence type="ECO:0000256" key="6">
    <source>
        <dbReference type="ARBA" id="ARBA00023002"/>
    </source>
</evidence>
<comment type="caution">
    <text evidence="11">The sequence shown here is derived from an EMBL/GenBank/DDBJ whole genome shotgun (WGS) entry which is preliminary data.</text>
</comment>
<keyword evidence="7" id="KW-0503">Monooxygenase</keyword>